<proteinExistence type="predicted"/>
<accession>A0A9P0HCF5</accession>
<evidence type="ECO:0000256" key="2">
    <source>
        <dbReference type="SAM" id="Phobius"/>
    </source>
</evidence>
<dbReference type="Gene3D" id="1.20.1070.10">
    <property type="entry name" value="Rhodopsin 7-helix transmembrane proteins"/>
    <property type="match status" value="1"/>
</dbReference>
<feature type="transmembrane region" description="Helical" evidence="2">
    <location>
        <begin position="328"/>
        <end position="348"/>
    </location>
</feature>
<organism evidence="3 4">
    <name type="scientific">Nezara viridula</name>
    <name type="common">Southern green stink bug</name>
    <name type="synonym">Cimex viridulus</name>
    <dbReference type="NCBI Taxonomy" id="85310"/>
    <lineage>
        <taxon>Eukaryota</taxon>
        <taxon>Metazoa</taxon>
        <taxon>Ecdysozoa</taxon>
        <taxon>Arthropoda</taxon>
        <taxon>Hexapoda</taxon>
        <taxon>Insecta</taxon>
        <taxon>Pterygota</taxon>
        <taxon>Neoptera</taxon>
        <taxon>Paraneoptera</taxon>
        <taxon>Hemiptera</taxon>
        <taxon>Heteroptera</taxon>
        <taxon>Panheteroptera</taxon>
        <taxon>Pentatomomorpha</taxon>
        <taxon>Pentatomoidea</taxon>
        <taxon>Pentatomidae</taxon>
        <taxon>Pentatominae</taxon>
        <taxon>Nezara</taxon>
    </lineage>
</organism>
<feature type="compositionally biased region" description="Basic and acidic residues" evidence="1">
    <location>
        <begin position="211"/>
        <end position="235"/>
    </location>
</feature>
<feature type="compositionally biased region" description="Low complexity" evidence="1">
    <location>
        <begin position="446"/>
        <end position="455"/>
    </location>
</feature>
<keyword evidence="2" id="KW-1133">Transmembrane helix</keyword>
<dbReference type="Proteomes" id="UP001152798">
    <property type="component" value="Chromosome 4"/>
</dbReference>
<dbReference type="EMBL" id="OV725080">
    <property type="protein sequence ID" value="CAH1399304.1"/>
    <property type="molecule type" value="Genomic_DNA"/>
</dbReference>
<keyword evidence="2" id="KW-0472">Membrane</keyword>
<dbReference type="SUPFAM" id="SSF81321">
    <property type="entry name" value="Family A G protein-coupled receptor-like"/>
    <property type="match status" value="1"/>
</dbReference>
<keyword evidence="2" id="KW-0812">Transmembrane</keyword>
<evidence type="ECO:0000256" key="1">
    <source>
        <dbReference type="SAM" id="MobiDB-lite"/>
    </source>
</evidence>
<feature type="compositionally biased region" description="Polar residues" evidence="1">
    <location>
        <begin position="375"/>
        <end position="387"/>
    </location>
</feature>
<reference evidence="3" key="1">
    <citation type="submission" date="2022-01" db="EMBL/GenBank/DDBJ databases">
        <authorList>
            <person name="King R."/>
        </authorList>
    </citation>
    <scope>NUCLEOTIDE SEQUENCE</scope>
</reference>
<evidence type="ECO:0000313" key="4">
    <source>
        <dbReference type="Proteomes" id="UP001152798"/>
    </source>
</evidence>
<sequence>MKDALTSWVSNCNAVWAWSRLHIILWKDGGRWRPPAPGPPRADGEPAVPAHPADGTAAALLHHGQPLRAAAPAVAVHPLRPQLRPLRCYCGAAALRAAGKAAEGSGGPWAGLAGGPGAGAAAALHQPVLLQPRSPSLQPRPLRARRPLLLRHLHRPHPAPSDSYLEKPEVQIGDLLVDLSASRNQGMKEILVLLQEVSHFRVPDKGRKWISTHDSKRISTSRPGERGSKGEEAKQQGKLRNQLETKVLMIARYHRHRIARAIFEVTLSAQVTITHQKNPFVVSSGSGRGRSPTATVLQLVGSVIILYSPYYCIILWQGLGRKPSPGLLAIATSLLACAPTLNGLLYGLKNKLLRRAFRHYWRKKMTKNELEQEIQARTPSRRPSLTPQKVWRPVSTSALGTSPVRVGSLRHSATSTSILAARGKPRITITSDDGPTPPVRIKIGGSSSSVSADSDLTQEEREWRWLAASSSSLPATSAT</sequence>
<dbReference type="OrthoDB" id="6159456at2759"/>
<feature type="region of interest" description="Disordered" evidence="1">
    <location>
        <begin position="425"/>
        <end position="457"/>
    </location>
</feature>
<feature type="region of interest" description="Disordered" evidence="1">
    <location>
        <begin position="211"/>
        <end position="238"/>
    </location>
</feature>
<evidence type="ECO:0000313" key="3">
    <source>
        <dbReference type="EMBL" id="CAH1399304.1"/>
    </source>
</evidence>
<keyword evidence="4" id="KW-1185">Reference proteome</keyword>
<feature type="transmembrane region" description="Helical" evidence="2">
    <location>
        <begin position="296"/>
        <end position="316"/>
    </location>
</feature>
<gene>
    <name evidence="3" type="ORF">NEZAVI_LOCUS8783</name>
</gene>
<name>A0A9P0HCF5_NEZVI</name>
<dbReference type="AlphaFoldDB" id="A0A9P0HCF5"/>
<feature type="region of interest" description="Disordered" evidence="1">
    <location>
        <begin position="368"/>
        <end position="388"/>
    </location>
</feature>
<protein>
    <submittedName>
        <fullName evidence="3">Uncharacterized protein</fullName>
    </submittedName>
</protein>